<dbReference type="Pfam" id="PF05649">
    <property type="entry name" value="Peptidase_M13_N"/>
    <property type="match status" value="1"/>
</dbReference>
<proteinExistence type="inferred from homology"/>
<dbReference type="InterPro" id="IPR000718">
    <property type="entry name" value="Peptidase_M13"/>
</dbReference>
<evidence type="ECO:0000256" key="8">
    <source>
        <dbReference type="ARBA" id="ARBA00023049"/>
    </source>
</evidence>
<evidence type="ECO:0000256" key="2">
    <source>
        <dbReference type="ARBA" id="ARBA00004401"/>
    </source>
</evidence>
<dbReference type="STRING" id="67767.A0A0J7K6Q4"/>
<feature type="domain" description="Peptidase M13 C-terminal" evidence="9">
    <location>
        <begin position="261"/>
        <end position="313"/>
    </location>
</feature>
<dbReference type="EMBL" id="LBMM01012979">
    <property type="protein sequence ID" value="KMQ85881.1"/>
    <property type="molecule type" value="Genomic_DNA"/>
</dbReference>
<dbReference type="Pfam" id="PF01431">
    <property type="entry name" value="Peptidase_M13"/>
    <property type="match status" value="2"/>
</dbReference>
<keyword evidence="7" id="KW-0862">Zinc</keyword>
<protein>
    <submittedName>
        <fullName evidence="11">Endothelin-converting enzyme 1-like protein</fullName>
    </submittedName>
</protein>
<dbReference type="PANTHER" id="PTHR11733:SF241">
    <property type="entry name" value="GH26575P-RELATED"/>
    <property type="match status" value="1"/>
</dbReference>
<feature type="domain" description="Peptidase M13 C-terminal" evidence="9">
    <location>
        <begin position="155"/>
        <end position="244"/>
    </location>
</feature>
<dbReference type="AlphaFoldDB" id="A0A0J7K6Q4"/>
<comment type="subcellular location">
    <subcellularLocation>
        <location evidence="2">Cell membrane</location>
        <topology evidence="2">Single-pass type II membrane protein</topology>
    </subcellularLocation>
</comment>
<comment type="caution">
    <text evidence="11">The sequence shown here is derived from an EMBL/GenBank/DDBJ whole genome shotgun (WGS) entry which is preliminary data.</text>
</comment>
<dbReference type="PROSITE" id="PS51885">
    <property type="entry name" value="NEPRILYSIN"/>
    <property type="match status" value="1"/>
</dbReference>
<reference evidence="11 12" key="1">
    <citation type="submission" date="2015-04" db="EMBL/GenBank/DDBJ databases">
        <title>Lasius niger genome sequencing.</title>
        <authorList>
            <person name="Konorov E.A."/>
            <person name="Nikitin M.A."/>
            <person name="Kirill M.V."/>
            <person name="Chang P."/>
        </authorList>
    </citation>
    <scope>NUCLEOTIDE SEQUENCE [LARGE SCALE GENOMIC DNA]</scope>
    <source>
        <tissue evidence="11">Whole</tissue>
    </source>
</reference>
<comment type="cofactor">
    <cofactor evidence="1">
        <name>Zn(2+)</name>
        <dbReference type="ChEBI" id="CHEBI:29105"/>
    </cofactor>
</comment>
<dbReference type="Proteomes" id="UP000036403">
    <property type="component" value="Unassembled WGS sequence"/>
</dbReference>
<keyword evidence="4" id="KW-0645">Protease</keyword>
<evidence type="ECO:0000256" key="4">
    <source>
        <dbReference type="ARBA" id="ARBA00022670"/>
    </source>
</evidence>
<dbReference type="OrthoDB" id="2016263at2759"/>
<dbReference type="PANTHER" id="PTHR11733">
    <property type="entry name" value="ZINC METALLOPROTEASE FAMILY M13 NEPRILYSIN-RELATED"/>
    <property type="match status" value="1"/>
</dbReference>
<evidence type="ECO:0000256" key="7">
    <source>
        <dbReference type="ARBA" id="ARBA00022833"/>
    </source>
</evidence>
<dbReference type="Gene3D" id="3.40.390.10">
    <property type="entry name" value="Collagenase (Catalytic Domain)"/>
    <property type="match status" value="2"/>
</dbReference>
<keyword evidence="8" id="KW-0482">Metalloprotease</keyword>
<organism evidence="11 12">
    <name type="scientific">Lasius niger</name>
    <name type="common">Black garden ant</name>
    <dbReference type="NCBI Taxonomy" id="67767"/>
    <lineage>
        <taxon>Eukaryota</taxon>
        <taxon>Metazoa</taxon>
        <taxon>Ecdysozoa</taxon>
        <taxon>Arthropoda</taxon>
        <taxon>Hexapoda</taxon>
        <taxon>Insecta</taxon>
        <taxon>Pterygota</taxon>
        <taxon>Neoptera</taxon>
        <taxon>Endopterygota</taxon>
        <taxon>Hymenoptera</taxon>
        <taxon>Apocrita</taxon>
        <taxon>Aculeata</taxon>
        <taxon>Formicoidea</taxon>
        <taxon>Formicidae</taxon>
        <taxon>Formicinae</taxon>
        <taxon>Lasius</taxon>
        <taxon>Lasius</taxon>
    </lineage>
</organism>
<evidence type="ECO:0000313" key="12">
    <source>
        <dbReference type="Proteomes" id="UP000036403"/>
    </source>
</evidence>
<keyword evidence="5" id="KW-0479">Metal-binding</keyword>
<accession>A0A0J7K6Q4</accession>
<dbReference type="InterPro" id="IPR008753">
    <property type="entry name" value="Peptidase_M13_N"/>
</dbReference>
<evidence type="ECO:0000313" key="11">
    <source>
        <dbReference type="EMBL" id="KMQ85881.1"/>
    </source>
</evidence>
<evidence type="ECO:0000256" key="5">
    <source>
        <dbReference type="ARBA" id="ARBA00022723"/>
    </source>
</evidence>
<evidence type="ECO:0000256" key="3">
    <source>
        <dbReference type="ARBA" id="ARBA00007357"/>
    </source>
</evidence>
<evidence type="ECO:0000259" key="9">
    <source>
        <dbReference type="Pfam" id="PF01431"/>
    </source>
</evidence>
<dbReference type="PaxDb" id="67767-A0A0J7K6Q4"/>
<dbReference type="SUPFAM" id="SSF55486">
    <property type="entry name" value="Metalloproteases ('zincins'), catalytic domain"/>
    <property type="match status" value="1"/>
</dbReference>
<feature type="domain" description="Peptidase M13 N-terminal" evidence="10">
    <location>
        <begin position="8"/>
        <end position="82"/>
    </location>
</feature>
<comment type="similarity">
    <text evidence="3">Belongs to the peptidase M13 family.</text>
</comment>
<evidence type="ECO:0000259" key="10">
    <source>
        <dbReference type="Pfam" id="PF05649"/>
    </source>
</evidence>
<keyword evidence="12" id="KW-1185">Reference proteome</keyword>
<evidence type="ECO:0000256" key="1">
    <source>
        <dbReference type="ARBA" id="ARBA00001947"/>
    </source>
</evidence>
<sequence>MNVSAIKDWEASCYRLTRSVFSEAISALYVRQYAPRYLETLINRVTVLFERVKETIAERILVKSWLDDETRAQALLKLNSLRGRFQVSPAFYNDTLLNREMAESRIVFFLQVVIDSDDFIATVLRRFRQIRRSEEQSPLRRNAIERRHYPYSVHAYYESSTNTIRIPLVMMISWTWSWDGGPAYAVHATLGSVIAHEILHAFDFHRRKSPVDPDPNIDEWLWIKPDSWKRLETRIECVARFYAKSFWRKVRSYGSDVAVQVYCVNMTAEAYVSSVESDYRERINGIMMNSQAFAEAFRCPLGAKMNPPNKCTVW</sequence>
<dbReference type="GO" id="GO:0016485">
    <property type="term" value="P:protein processing"/>
    <property type="evidence" value="ECO:0007669"/>
    <property type="project" value="TreeGrafter"/>
</dbReference>
<dbReference type="InterPro" id="IPR018497">
    <property type="entry name" value="Peptidase_M13_C"/>
</dbReference>
<dbReference type="GO" id="GO:0004222">
    <property type="term" value="F:metalloendopeptidase activity"/>
    <property type="evidence" value="ECO:0007669"/>
    <property type="project" value="InterPro"/>
</dbReference>
<gene>
    <name evidence="11" type="ORF">RF55_15316</name>
</gene>
<name>A0A0J7K6Q4_LASNI</name>
<dbReference type="GO" id="GO:0046872">
    <property type="term" value="F:metal ion binding"/>
    <property type="evidence" value="ECO:0007669"/>
    <property type="project" value="UniProtKB-KW"/>
</dbReference>
<evidence type="ECO:0000256" key="6">
    <source>
        <dbReference type="ARBA" id="ARBA00022801"/>
    </source>
</evidence>
<dbReference type="GO" id="GO:0005886">
    <property type="term" value="C:plasma membrane"/>
    <property type="evidence" value="ECO:0007669"/>
    <property type="project" value="UniProtKB-SubCell"/>
</dbReference>
<dbReference type="InterPro" id="IPR024079">
    <property type="entry name" value="MetalloPept_cat_dom_sf"/>
</dbReference>
<keyword evidence="6" id="KW-0378">Hydrolase</keyword>